<accession>A0A7J5URJ0</accession>
<evidence type="ECO:0000313" key="4">
    <source>
        <dbReference type="EMBL" id="KAE8764831.1"/>
    </source>
</evidence>
<evidence type="ECO:0000256" key="2">
    <source>
        <dbReference type="PROSITE-ProRule" id="PRU00335"/>
    </source>
</evidence>
<dbReference type="OrthoDB" id="3193022at2"/>
<reference evidence="4 5" key="1">
    <citation type="submission" date="2019-10" db="EMBL/GenBank/DDBJ databases">
        <title>Georgenia wutianyii sp. nov. and Georgenia yuyongxinii sp. nov. isolated from plateau pika (Ochotona curzoniae) in the Qinghai-Tibet plateau of China.</title>
        <authorList>
            <person name="Tian Z."/>
        </authorList>
    </citation>
    <scope>NUCLEOTIDE SEQUENCE [LARGE SCALE GENOMIC DNA]</scope>
    <source>
        <strain evidence="4 5">DSM 21501</strain>
    </source>
</reference>
<dbReference type="InterPro" id="IPR001647">
    <property type="entry name" value="HTH_TetR"/>
</dbReference>
<dbReference type="RefSeq" id="WP_152200399.1">
    <property type="nucleotide sequence ID" value="NZ_VUKF01000003.1"/>
</dbReference>
<keyword evidence="5" id="KW-1185">Reference proteome</keyword>
<dbReference type="Gene3D" id="1.10.357.10">
    <property type="entry name" value="Tetracycline Repressor, domain 2"/>
    <property type="match status" value="1"/>
</dbReference>
<feature type="domain" description="HTH tetR-type" evidence="3">
    <location>
        <begin position="19"/>
        <end position="79"/>
    </location>
</feature>
<dbReference type="GO" id="GO:0003677">
    <property type="term" value="F:DNA binding"/>
    <property type="evidence" value="ECO:0007669"/>
    <property type="project" value="UniProtKB-UniRule"/>
</dbReference>
<dbReference type="SUPFAM" id="SSF46689">
    <property type="entry name" value="Homeodomain-like"/>
    <property type="match status" value="1"/>
</dbReference>
<keyword evidence="1 2" id="KW-0238">DNA-binding</keyword>
<sequence>MSTTGGTSTAGRASDPRARRTVAALQQALLTLCATTSPSEIDVSKLCRAAGVHRTTFYKHFTAVSEVAETIVADLLERIDSTPLDPEHGYRAWLDELLAQVARRRGTYSHFLGSDGDPAVVRNVCDRLVRRTAEVVPPSEDPGSADVLVHTLAFASYGLIEAVIANEDLDVAASVDAFVGGLPTTLRQQSAAA</sequence>
<evidence type="ECO:0000313" key="5">
    <source>
        <dbReference type="Proteomes" id="UP000451860"/>
    </source>
</evidence>
<dbReference type="AlphaFoldDB" id="A0A7J5URJ0"/>
<evidence type="ECO:0000256" key="1">
    <source>
        <dbReference type="ARBA" id="ARBA00023125"/>
    </source>
</evidence>
<comment type="caution">
    <text evidence="4">The sequence shown here is derived from an EMBL/GenBank/DDBJ whole genome shotgun (WGS) entry which is preliminary data.</text>
</comment>
<evidence type="ECO:0000259" key="3">
    <source>
        <dbReference type="PROSITE" id="PS50977"/>
    </source>
</evidence>
<dbReference type="PROSITE" id="PS50977">
    <property type="entry name" value="HTH_TETR_2"/>
    <property type="match status" value="1"/>
</dbReference>
<dbReference type="Proteomes" id="UP000451860">
    <property type="component" value="Unassembled WGS sequence"/>
</dbReference>
<gene>
    <name evidence="4" type="ORF">GB883_06810</name>
</gene>
<name>A0A7J5URJ0_9MICO</name>
<dbReference type="InterPro" id="IPR009057">
    <property type="entry name" value="Homeodomain-like_sf"/>
</dbReference>
<dbReference type="EMBL" id="WHJE01000021">
    <property type="protein sequence ID" value="KAE8764831.1"/>
    <property type="molecule type" value="Genomic_DNA"/>
</dbReference>
<feature type="DNA-binding region" description="H-T-H motif" evidence="2">
    <location>
        <begin position="42"/>
        <end position="61"/>
    </location>
</feature>
<protein>
    <recommendedName>
        <fullName evidence="3">HTH tetR-type domain-containing protein</fullName>
    </recommendedName>
</protein>
<organism evidence="4 5">
    <name type="scientific">Georgenia thermotolerans</name>
    <dbReference type="NCBI Taxonomy" id="527326"/>
    <lineage>
        <taxon>Bacteria</taxon>
        <taxon>Bacillati</taxon>
        <taxon>Actinomycetota</taxon>
        <taxon>Actinomycetes</taxon>
        <taxon>Micrococcales</taxon>
        <taxon>Bogoriellaceae</taxon>
        <taxon>Georgenia</taxon>
    </lineage>
</organism>
<proteinExistence type="predicted"/>